<dbReference type="PANTHER" id="PTHR45947:SF3">
    <property type="entry name" value="SULFOQUINOVOSYL TRANSFERASE SQD2"/>
    <property type="match status" value="1"/>
</dbReference>
<name>X1VB37_9ZZZZ</name>
<accession>X1VB37</accession>
<sequence>MIAGKNSVLSKVEVFLLIAGSKSKYLSESLPFPNRQLGHLKDNITLALAYQAADIFVCPSTEDAGPIMIPESMLCATPVVAFNTGGAPDLVKTMKTGYLAVYKDSFDLAKGIYAVLTTNNLSTISTAAHEVAVRKHSPSVVAARYLELNKRIKS</sequence>
<evidence type="ECO:0000259" key="1">
    <source>
        <dbReference type="Pfam" id="PF00534"/>
    </source>
</evidence>
<dbReference type="Pfam" id="PF00534">
    <property type="entry name" value="Glycos_transf_1"/>
    <property type="match status" value="1"/>
</dbReference>
<dbReference type="InterPro" id="IPR050194">
    <property type="entry name" value="Glycosyltransferase_grp1"/>
</dbReference>
<comment type="caution">
    <text evidence="2">The sequence shown here is derived from an EMBL/GenBank/DDBJ whole genome shotgun (WGS) entry which is preliminary data.</text>
</comment>
<feature type="domain" description="Glycosyl transferase family 1" evidence="1">
    <location>
        <begin position="11"/>
        <end position="121"/>
    </location>
</feature>
<dbReference type="Gene3D" id="3.40.50.2000">
    <property type="entry name" value="Glycogen Phosphorylase B"/>
    <property type="match status" value="2"/>
</dbReference>
<organism evidence="2">
    <name type="scientific">marine sediment metagenome</name>
    <dbReference type="NCBI Taxonomy" id="412755"/>
    <lineage>
        <taxon>unclassified sequences</taxon>
        <taxon>metagenomes</taxon>
        <taxon>ecological metagenomes</taxon>
    </lineage>
</organism>
<evidence type="ECO:0000313" key="2">
    <source>
        <dbReference type="EMBL" id="GAJ03070.1"/>
    </source>
</evidence>
<protein>
    <recommendedName>
        <fullName evidence="1">Glycosyl transferase family 1 domain-containing protein</fullName>
    </recommendedName>
</protein>
<dbReference type="PANTHER" id="PTHR45947">
    <property type="entry name" value="SULFOQUINOVOSYL TRANSFERASE SQD2"/>
    <property type="match status" value="1"/>
</dbReference>
<dbReference type="SUPFAM" id="SSF53756">
    <property type="entry name" value="UDP-Glycosyltransferase/glycogen phosphorylase"/>
    <property type="match status" value="1"/>
</dbReference>
<gene>
    <name evidence="2" type="ORF">S12H4_49935</name>
</gene>
<dbReference type="InterPro" id="IPR001296">
    <property type="entry name" value="Glyco_trans_1"/>
</dbReference>
<dbReference type="GO" id="GO:0016757">
    <property type="term" value="F:glycosyltransferase activity"/>
    <property type="evidence" value="ECO:0007669"/>
    <property type="project" value="InterPro"/>
</dbReference>
<reference evidence="2" key="1">
    <citation type="journal article" date="2014" name="Front. Microbiol.">
        <title>High frequency of phylogenetically diverse reductive dehalogenase-homologous genes in deep subseafloor sedimentary metagenomes.</title>
        <authorList>
            <person name="Kawai M."/>
            <person name="Futagami T."/>
            <person name="Toyoda A."/>
            <person name="Takaki Y."/>
            <person name="Nishi S."/>
            <person name="Hori S."/>
            <person name="Arai W."/>
            <person name="Tsubouchi T."/>
            <person name="Morono Y."/>
            <person name="Uchiyama I."/>
            <person name="Ito T."/>
            <person name="Fujiyama A."/>
            <person name="Inagaki F."/>
            <person name="Takami H."/>
        </authorList>
    </citation>
    <scope>NUCLEOTIDE SEQUENCE</scope>
    <source>
        <strain evidence="2">Expedition CK06-06</strain>
    </source>
</reference>
<proteinExistence type="predicted"/>
<dbReference type="AlphaFoldDB" id="X1VB37"/>
<dbReference type="EMBL" id="BARW01031386">
    <property type="protein sequence ID" value="GAJ03070.1"/>
    <property type="molecule type" value="Genomic_DNA"/>
</dbReference>